<feature type="region of interest" description="Disordered" evidence="1">
    <location>
        <begin position="719"/>
        <end position="748"/>
    </location>
</feature>
<dbReference type="EMBL" id="JFBX01000431">
    <property type="protein sequence ID" value="KXH38926.1"/>
    <property type="molecule type" value="Genomic_DNA"/>
</dbReference>
<keyword evidence="2" id="KW-1133">Transmembrane helix</keyword>
<feature type="transmembrane region" description="Helical" evidence="2">
    <location>
        <begin position="134"/>
        <end position="154"/>
    </location>
</feature>
<proteinExistence type="predicted"/>
<feature type="transmembrane region" description="Helical" evidence="2">
    <location>
        <begin position="633"/>
        <end position="656"/>
    </location>
</feature>
<keyword evidence="2" id="KW-0812">Transmembrane</keyword>
<evidence type="ECO:0000256" key="2">
    <source>
        <dbReference type="SAM" id="Phobius"/>
    </source>
</evidence>
<evidence type="ECO:0000313" key="3">
    <source>
        <dbReference type="EMBL" id="KXH38926.1"/>
    </source>
</evidence>
<feature type="compositionally biased region" description="Basic and acidic residues" evidence="1">
    <location>
        <begin position="738"/>
        <end position="748"/>
    </location>
</feature>
<gene>
    <name evidence="3" type="ORF">CSIM01_06063</name>
</gene>
<evidence type="ECO:0000256" key="1">
    <source>
        <dbReference type="SAM" id="MobiDB-lite"/>
    </source>
</evidence>
<dbReference type="OrthoDB" id="4838776at2759"/>
<dbReference type="Proteomes" id="UP000070328">
    <property type="component" value="Unassembled WGS sequence"/>
</dbReference>
<feature type="compositionally biased region" description="Polar residues" evidence="1">
    <location>
        <begin position="44"/>
        <end position="58"/>
    </location>
</feature>
<keyword evidence="2" id="KW-0472">Membrane</keyword>
<dbReference type="PANTHER" id="PTHR35394:SF5">
    <property type="entry name" value="DUF3176 DOMAIN-CONTAINING PROTEIN"/>
    <property type="match status" value="1"/>
</dbReference>
<feature type="region of interest" description="Disordered" evidence="1">
    <location>
        <begin position="1"/>
        <end position="77"/>
    </location>
</feature>
<keyword evidence="4" id="KW-1185">Reference proteome</keyword>
<accession>A0A135SSS5</accession>
<name>A0A135SSS5_9PEZI</name>
<sequence length="748" mass="83016">MLRPEAEVIASEISPTSPQATCSINFDSSQHEDLPIPGAGIGRNPTSVTAYTSNTQQAPEGPEESPQPTISSAERLGEIKRTPEALKPTWKIWALEISCIAISALLLAVIIVVLLKYDLQEQPDWPLGATLNSFLALFTTLAKAAFMVPVCACISQSQWAWFSKNGVPRPLYDFELIDQASRGAWGSLILLWRFRFRHFVVLGALLTAISGLTSPVTQLSIKYSLKEMPVGKEATESQATTRVVRDLKYPRDKLETAIRFGGNQTFILDYENFQKPLPYADVDTNATFCSTGNCTFDQYRSLGICAKMANITSLLQVEKFEDGRMTETPVLADRLLPNSSVWKVSLPGGFEFDHQSKAALFTDILNGNHTFAFQHSPALLRARLASLFLIYTTPILNEVDKNWWRSREKSPNLTWKEAWTHVHSFEHEAVEVLFHLCVQSYTTTVQLGREHTLIQDTFTEPSGKGDQAFVDVECPSLVRTDSYACMTRPNRWDETLSLKSSTRNGNHSVKPLRTETEDFSATYHAMELISQLLRTYFAGLGFVTMSPAANGFLPLYTKGSQFLTTLHTSVLFSRSNMPSIESRNSCLENIYQNAATLLSASLRMKRPYDQWTKGVFNVPGRATTMATYVKITWPWVMLLAAEIAASTVFLVITIIYRTGGSDSQYRDLKSSSLGTLVALGPDCRTAAGGGLQPVGALEKLAKGVQVELIGSHIVVAEDETDETPLQETTYGVSDAEEDASREMDRIQE</sequence>
<feature type="transmembrane region" description="Helical" evidence="2">
    <location>
        <begin position="90"/>
        <end position="114"/>
    </location>
</feature>
<dbReference type="Pfam" id="PF11374">
    <property type="entry name" value="DUF3176"/>
    <property type="match status" value="1"/>
</dbReference>
<protein>
    <submittedName>
        <fullName evidence="3">Uncharacterized protein</fullName>
    </submittedName>
</protein>
<feature type="compositionally biased region" description="Polar residues" evidence="1">
    <location>
        <begin position="13"/>
        <end position="28"/>
    </location>
</feature>
<organism evidence="3 4">
    <name type="scientific">Colletotrichum simmondsii</name>
    <dbReference type="NCBI Taxonomy" id="703756"/>
    <lineage>
        <taxon>Eukaryota</taxon>
        <taxon>Fungi</taxon>
        <taxon>Dikarya</taxon>
        <taxon>Ascomycota</taxon>
        <taxon>Pezizomycotina</taxon>
        <taxon>Sordariomycetes</taxon>
        <taxon>Hypocreomycetidae</taxon>
        <taxon>Glomerellales</taxon>
        <taxon>Glomerellaceae</taxon>
        <taxon>Colletotrichum</taxon>
        <taxon>Colletotrichum acutatum species complex</taxon>
    </lineage>
</organism>
<feature type="transmembrane region" description="Helical" evidence="2">
    <location>
        <begin position="199"/>
        <end position="221"/>
    </location>
</feature>
<dbReference type="AlphaFoldDB" id="A0A135SSS5"/>
<dbReference type="PANTHER" id="PTHR35394">
    <property type="entry name" value="DUF3176 DOMAIN-CONTAINING PROTEIN"/>
    <property type="match status" value="1"/>
</dbReference>
<evidence type="ECO:0000313" key="4">
    <source>
        <dbReference type="Proteomes" id="UP000070328"/>
    </source>
</evidence>
<reference evidence="3 4" key="1">
    <citation type="submission" date="2014-02" db="EMBL/GenBank/DDBJ databases">
        <title>The genome sequence of Colletotrichum simmondsii CBS122122.</title>
        <authorList>
            <person name="Baroncelli R."/>
            <person name="Thon M.R."/>
        </authorList>
    </citation>
    <scope>NUCLEOTIDE SEQUENCE [LARGE SCALE GENOMIC DNA]</scope>
    <source>
        <strain evidence="3 4">CBS122122</strain>
    </source>
</reference>
<comment type="caution">
    <text evidence="3">The sequence shown here is derived from an EMBL/GenBank/DDBJ whole genome shotgun (WGS) entry which is preliminary data.</text>
</comment>
<dbReference type="InterPro" id="IPR021514">
    <property type="entry name" value="DUF3176"/>
</dbReference>